<evidence type="ECO:0000313" key="8">
    <source>
        <dbReference type="EMBL" id="PSW06171.1"/>
    </source>
</evidence>
<dbReference type="InterPro" id="IPR051018">
    <property type="entry name" value="Bacteriophage_GH24"/>
</dbReference>
<feature type="signal peptide" evidence="7">
    <location>
        <begin position="1"/>
        <end position="25"/>
    </location>
</feature>
<dbReference type="EMBL" id="PYMC01000003">
    <property type="protein sequence ID" value="PSW06171.1"/>
    <property type="molecule type" value="Genomic_DNA"/>
</dbReference>
<dbReference type="InterPro" id="IPR034690">
    <property type="entry name" value="Endolysin_T4_type"/>
</dbReference>
<dbReference type="InterPro" id="IPR023346">
    <property type="entry name" value="Lysozyme-like_dom_sf"/>
</dbReference>
<keyword evidence="5 6" id="KW-0326">Glycosidase</keyword>
<keyword evidence="3 6" id="KW-0081">Bacteriolytic enzyme</keyword>
<dbReference type="GO" id="GO:0003796">
    <property type="term" value="F:lysozyme activity"/>
    <property type="evidence" value="ECO:0007669"/>
    <property type="project" value="UniProtKB-EC"/>
</dbReference>
<dbReference type="GO" id="GO:0016998">
    <property type="term" value="P:cell wall macromolecule catabolic process"/>
    <property type="evidence" value="ECO:0007669"/>
    <property type="project" value="InterPro"/>
</dbReference>
<keyword evidence="2 6" id="KW-0929">Antimicrobial</keyword>
<gene>
    <name evidence="8" type="ORF">C9I89_06585</name>
</gene>
<keyword evidence="4 6" id="KW-0378">Hydrolase</keyword>
<evidence type="ECO:0000256" key="1">
    <source>
        <dbReference type="ARBA" id="ARBA00000632"/>
    </source>
</evidence>
<proteinExistence type="inferred from homology"/>
<dbReference type="AlphaFoldDB" id="A0A2T3N1M3"/>
<dbReference type="GO" id="GO:0042742">
    <property type="term" value="P:defense response to bacterium"/>
    <property type="evidence" value="ECO:0007669"/>
    <property type="project" value="UniProtKB-KW"/>
</dbReference>
<dbReference type="HAMAP" id="MF_04136">
    <property type="entry name" value="SAR_ENDOLYSIN"/>
    <property type="match status" value="1"/>
</dbReference>
<feature type="chain" id="PRO_5015488805" description="Lysozyme" evidence="7">
    <location>
        <begin position="26"/>
        <end position="168"/>
    </location>
</feature>
<sequence length="168" mass="18445">MKISTAKRCIAVVIVSLLSALPVGTLKTSEVGLKLITDYEGCQLNTYQCSANVWTNGFGHTVGVSPDSVVTHEEVVDNLVKDVQSAEAVIDKQVTVPLEQFQFDAFVSFVFNVGAGNFKQSTLLKKLNTKDYTGACNELTRWVYADGKRLKGLVRRRNAEKEVCLNAL</sequence>
<comment type="similarity">
    <text evidence="6">Belongs to the glycosyl hydrolase 24 family.</text>
</comment>
<dbReference type="PANTHER" id="PTHR38107:SF4">
    <property type="entry name" value="LYSOZYME"/>
    <property type="match status" value="1"/>
</dbReference>
<accession>A0A2T3N1M3</accession>
<dbReference type="GO" id="GO:0009253">
    <property type="term" value="P:peptidoglycan catabolic process"/>
    <property type="evidence" value="ECO:0007669"/>
    <property type="project" value="InterPro"/>
</dbReference>
<evidence type="ECO:0000256" key="7">
    <source>
        <dbReference type="SAM" id="SignalP"/>
    </source>
</evidence>
<dbReference type="Pfam" id="PF00959">
    <property type="entry name" value="Phage_lysozyme"/>
    <property type="match status" value="1"/>
</dbReference>
<organism evidence="8 9">
    <name type="scientific">Photobacterium lipolyticum</name>
    <dbReference type="NCBI Taxonomy" id="266810"/>
    <lineage>
        <taxon>Bacteria</taxon>
        <taxon>Pseudomonadati</taxon>
        <taxon>Pseudomonadota</taxon>
        <taxon>Gammaproteobacteria</taxon>
        <taxon>Vibrionales</taxon>
        <taxon>Vibrionaceae</taxon>
        <taxon>Photobacterium</taxon>
    </lineage>
</organism>
<dbReference type="OrthoDB" id="8141296at2"/>
<reference evidence="8 9" key="1">
    <citation type="submission" date="2018-03" db="EMBL/GenBank/DDBJ databases">
        <title>Whole genome sequencing of Histamine producing bacteria.</title>
        <authorList>
            <person name="Butler K."/>
        </authorList>
    </citation>
    <scope>NUCLEOTIDE SEQUENCE [LARGE SCALE GENOMIC DNA]</scope>
    <source>
        <strain evidence="8 9">DSM 16190</strain>
    </source>
</reference>
<dbReference type="InterPro" id="IPR023347">
    <property type="entry name" value="Lysozyme_dom_sf"/>
</dbReference>
<evidence type="ECO:0000256" key="6">
    <source>
        <dbReference type="RuleBase" id="RU003788"/>
    </source>
</evidence>
<keyword evidence="9" id="KW-1185">Reference proteome</keyword>
<evidence type="ECO:0000256" key="3">
    <source>
        <dbReference type="ARBA" id="ARBA00022638"/>
    </source>
</evidence>
<dbReference type="RefSeq" id="WP_107282551.1">
    <property type="nucleotide sequence ID" value="NZ_PYMC01000003.1"/>
</dbReference>
<dbReference type="SUPFAM" id="SSF53955">
    <property type="entry name" value="Lysozyme-like"/>
    <property type="match status" value="1"/>
</dbReference>
<dbReference type="EC" id="3.2.1.17" evidence="6"/>
<evidence type="ECO:0000256" key="4">
    <source>
        <dbReference type="ARBA" id="ARBA00022801"/>
    </source>
</evidence>
<dbReference type="HAMAP" id="MF_04110">
    <property type="entry name" value="ENDOLYSIN_T4"/>
    <property type="match status" value="1"/>
</dbReference>
<name>A0A2T3N1M3_9GAMM</name>
<comment type="catalytic activity">
    <reaction evidence="1 6">
        <text>Hydrolysis of (1-&gt;4)-beta-linkages between N-acetylmuramic acid and N-acetyl-D-glucosamine residues in a peptidoglycan and between N-acetyl-D-glucosamine residues in chitodextrins.</text>
        <dbReference type="EC" id="3.2.1.17"/>
    </reaction>
</comment>
<comment type="caution">
    <text evidence="8">The sequence shown here is derived from an EMBL/GenBank/DDBJ whole genome shotgun (WGS) entry which is preliminary data.</text>
</comment>
<dbReference type="CDD" id="cd16901">
    <property type="entry name" value="lyz_P1"/>
    <property type="match status" value="1"/>
</dbReference>
<evidence type="ECO:0000256" key="2">
    <source>
        <dbReference type="ARBA" id="ARBA00022529"/>
    </source>
</evidence>
<evidence type="ECO:0000256" key="5">
    <source>
        <dbReference type="ARBA" id="ARBA00023295"/>
    </source>
</evidence>
<protein>
    <recommendedName>
        <fullName evidence="6">Lysozyme</fullName>
        <ecNumber evidence="6">3.2.1.17</ecNumber>
    </recommendedName>
</protein>
<keyword evidence="7" id="KW-0732">Signal</keyword>
<dbReference type="Gene3D" id="1.10.530.40">
    <property type="match status" value="1"/>
</dbReference>
<dbReference type="InterPro" id="IPR043688">
    <property type="entry name" value="SAR_endolysin-like"/>
</dbReference>
<dbReference type="Proteomes" id="UP000240904">
    <property type="component" value="Unassembled WGS sequence"/>
</dbReference>
<dbReference type="GO" id="GO:0031640">
    <property type="term" value="P:killing of cells of another organism"/>
    <property type="evidence" value="ECO:0007669"/>
    <property type="project" value="UniProtKB-KW"/>
</dbReference>
<dbReference type="InterPro" id="IPR002196">
    <property type="entry name" value="Glyco_hydro_24"/>
</dbReference>
<dbReference type="PANTHER" id="PTHR38107">
    <property type="match status" value="1"/>
</dbReference>
<evidence type="ECO:0000313" key="9">
    <source>
        <dbReference type="Proteomes" id="UP000240904"/>
    </source>
</evidence>